<reference evidence="3 4" key="2">
    <citation type="submission" date="2014-07" db="EMBL/GenBank/DDBJ databases">
        <authorList>
            <person name="Zhang J.E."/>
            <person name="Yang H."/>
            <person name="Guo J."/>
            <person name="Deng Z."/>
            <person name="Luo H."/>
            <person name="Luo M."/>
            <person name="Zhao B."/>
        </authorList>
    </citation>
    <scope>NUCLEOTIDE SEQUENCE [LARGE SCALE GENOMIC DNA]</scope>
    <source>
        <strain evidence="3">ATCC 10762</strain>
        <strain evidence="4">ATCC 10762 / DSM 40127 / CCM 3239 / JCM 4008 / LMG 5968 / NBRC 12843 / NCIMB 8234 / A-377</strain>
    </source>
</reference>
<proteinExistence type="predicted"/>
<dbReference type="GeneID" id="97489732"/>
<reference evidence="2" key="5">
    <citation type="submission" date="2020-09" db="EMBL/GenBank/DDBJ databases">
        <authorList>
            <person name="Sun Q."/>
            <person name="Ohkuma M."/>
        </authorList>
    </citation>
    <scope>NUCLEOTIDE SEQUENCE</scope>
    <source>
        <strain evidence="2">JCM 4434</strain>
    </source>
</reference>
<keyword evidence="1" id="KW-0812">Transmembrane</keyword>
<reference evidence="2" key="1">
    <citation type="journal article" date="2014" name="Int. J. Syst. Evol. Microbiol.">
        <title>Complete genome sequence of Corynebacterium casei LMG S-19264T (=DSM 44701T), isolated from a smear-ripened cheese.</title>
        <authorList>
            <consortium name="US DOE Joint Genome Institute (JGI-PGF)"/>
            <person name="Walter F."/>
            <person name="Albersmeier A."/>
            <person name="Kalinowski J."/>
            <person name="Ruckert C."/>
        </authorList>
    </citation>
    <scope>NUCLEOTIDE SEQUENCE</scope>
    <source>
        <strain evidence="2">JCM 4434</strain>
    </source>
</reference>
<keyword evidence="1" id="KW-0472">Membrane</keyword>
<comment type="caution">
    <text evidence="3">The sequence shown here is derived from an EMBL/GenBank/DDBJ whole genome shotgun (WGS) entry which is preliminary data.</text>
</comment>
<evidence type="ECO:0000256" key="1">
    <source>
        <dbReference type="SAM" id="Phobius"/>
    </source>
</evidence>
<accession>A0A8H9I3P7</accession>
<dbReference type="Proteomes" id="UP000610124">
    <property type="component" value="Unassembled WGS sequence"/>
</dbReference>
<dbReference type="RefSeq" id="WP_030557977.1">
    <property type="nucleotide sequence ID" value="NZ_BMUB01000032.1"/>
</dbReference>
<reference evidence="4" key="4">
    <citation type="submission" date="2016-08" db="EMBL/GenBank/DDBJ databases">
        <title>Sequencing, assembly and comparative genomics of S. aureofaciens ATCC 10762.</title>
        <authorList>
            <person name="Gradnigo J.S."/>
            <person name="Johnson N."/>
            <person name="Somerville G.A."/>
        </authorList>
    </citation>
    <scope>NUCLEOTIDE SEQUENCE [LARGE SCALE GENOMIC DNA]</scope>
    <source>
        <strain evidence="4">ATCC 10762 / DSM 40127 / CCM 3239 / JCM 4008 / LMG 5968 / NBRC 12843 / NCIMB 8234 / A-377</strain>
    </source>
</reference>
<evidence type="ECO:0000313" key="3">
    <source>
        <dbReference type="EMBL" id="OEV35438.1"/>
    </source>
</evidence>
<dbReference type="OrthoDB" id="4087617at2"/>
<reference evidence="3" key="3">
    <citation type="submission" date="2016-08" db="EMBL/GenBank/DDBJ databases">
        <title>Sequencing, Assembly and Comparative Genomics of S. aureofaciens ATCC 10762.</title>
        <authorList>
            <person name="Gradnigo J.S."/>
            <person name="Johnson N."/>
            <person name="Somerville G.A."/>
        </authorList>
    </citation>
    <scope>NUCLEOTIDE SEQUENCE [LARGE SCALE GENOMIC DNA]</scope>
    <source>
        <strain evidence="3">ATCC 10762</strain>
    </source>
</reference>
<name>A0A1E7N418_KITAU</name>
<keyword evidence="1" id="KW-1133">Transmembrane helix</keyword>
<dbReference type="EMBL" id="BMUB01000032">
    <property type="protein sequence ID" value="GGV04003.1"/>
    <property type="molecule type" value="Genomic_DNA"/>
</dbReference>
<evidence type="ECO:0000313" key="2">
    <source>
        <dbReference type="EMBL" id="GGV04003.1"/>
    </source>
</evidence>
<dbReference type="AlphaFoldDB" id="A0A1E7N418"/>
<gene>
    <name evidence="2" type="ORF">GCM10010502_68370</name>
    <name evidence="3" type="ORF">HS99_0032275</name>
</gene>
<organism evidence="3 4">
    <name type="scientific">Kitasatospora aureofaciens</name>
    <name type="common">Streptomyces aureofaciens</name>
    <dbReference type="NCBI Taxonomy" id="1894"/>
    <lineage>
        <taxon>Bacteria</taxon>
        <taxon>Bacillati</taxon>
        <taxon>Actinomycetota</taxon>
        <taxon>Actinomycetes</taxon>
        <taxon>Kitasatosporales</taxon>
        <taxon>Streptomycetaceae</taxon>
        <taxon>Kitasatospora</taxon>
    </lineage>
</organism>
<accession>A0A1E7N418</accession>
<evidence type="ECO:0000313" key="4">
    <source>
        <dbReference type="Proteomes" id="UP000037395"/>
    </source>
</evidence>
<feature type="transmembrane region" description="Helical" evidence="1">
    <location>
        <begin position="23"/>
        <end position="41"/>
    </location>
</feature>
<protein>
    <recommendedName>
        <fullName evidence="5">Cytochrome B6</fullName>
    </recommendedName>
</protein>
<feature type="transmembrane region" description="Helical" evidence="1">
    <location>
        <begin position="268"/>
        <end position="288"/>
    </location>
</feature>
<dbReference type="Proteomes" id="UP000037395">
    <property type="component" value="Unassembled WGS sequence"/>
</dbReference>
<dbReference type="EMBL" id="JPRF03000034">
    <property type="protein sequence ID" value="OEV35438.1"/>
    <property type="molecule type" value="Genomic_DNA"/>
</dbReference>
<sequence>MKSAQVPESDAFPTRRYDLVKEFTIALAVTVLLSAGLAGLFSSPNVPPTTLASWSTAAPNDFTATAVAELAGTSTSAQYGPPYNHVPGAGQKIGPLGLQRAAGVRIPVDPAEDFVLRPLRQAPEQPEVTAALAQWNAASADQQQSWSSAYADALNKAPDGDPAKAAPGDYGPVPVLTARLLTLARAGSLDGQLLSPGRFYQTAYTKPMLFLADGLYLSDRATEQHLTGAQWGMMNETGNYPGQAWLWLSTFWYQIDPFKSSKNADAEIWAIMAVLSLALILVPFIPGIRSVPRWTRVHRLVWRDYYRTRR</sequence>
<evidence type="ECO:0008006" key="5">
    <source>
        <dbReference type="Google" id="ProtNLM"/>
    </source>
</evidence>
<keyword evidence="4" id="KW-1185">Reference proteome</keyword>